<dbReference type="Gene3D" id="3.90.79.10">
    <property type="entry name" value="Nucleoside Triphosphate Pyrophosphohydrolase"/>
    <property type="match status" value="1"/>
</dbReference>
<dbReference type="InterPro" id="IPR000086">
    <property type="entry name" value="NUDIX_hydrolase_dom"/>
</dbReference>
<protein>
    <submittedName>
        <fullName evidence="4">DNA mismatch repair protein MutT</fullName>
    </submittedName>
</protein>
<proteinExistence type="predicted"/>
<feature type="domain" description="Nudix hydrolase" evidence="3">
    <location>
        <begin position="9"/>
        <end position="137"/>
    </location>
</feature>
<reference evidence="4 5" key="1">
    <citation type="submission" date="2017-09" db="EMBL/GenBank/DDBJ databases">
        <title>Sphingomonas panjinensis sp.nov., isolated from oil-contaminated soil.</title>
        <authorList>
            <person name="Wang L."/>
            <person name="Chen L."/>
        </authorList>
    </citation>
    <scope>NUCLEOTIDE SEQUENCE [LARGE SCALE GENOMIC DNA]</scope>
    <source>
        <strain evidence="4 5">FW-11</strain>
    </source>
</reference>
<dbReference type="InterPro" id="IPR015797">
    <property type="entry name" value="NUDIX_hydrolase-like_dom_sf"/>
</dbReference>
<evidence type="ECO:0000256" key="1">
    <source>
        <dbReference type="ARBA" id="ARBA00001946"/>
    </source>
</evidence>
<keyword evidence="5" id="KW-1185">Reference proteome</keyword>
<comment type="cofactor">
    <cofactor evidence="1">
        <name>Mg(2+)</name>
        <dbReference type="ChEBI" id="CHEBI:18420"/>
    </cofactor>
</comment>
<dbReference type="PANTHER" id="PTHR43046:SF2">
    <property type="entry name" value="8-OXO-DGTP DIPHOSPHATASE-RELATED"/>
    <property type="match status" value="1"/>
</dbReference>
<dbReference type="PROSITE" id="PS51462">
    <property type="entry name" value="NUDIX"/>
    <property type="match status" value="1"/>
</dbReference>
<organism evidence="4 5">
    <name type="scientific">Sphingomonas oleivorans</name>
    <dbReference type="NCBI Taxonomy" id="1735121"/>
    <lineage>
        <taxon>Bacteria</taxon>
        <taxon>Pseudomonadati</taxon>
        <taxon>Pseudomonadota</taxon>
        <taxon>Alphaproteobacteria</taxon>
        <taxon>Sphingomonadales</taxon>
        <taxon>Sphingomonadaceae</taxon>
        <taxon>Sphingomonas</taxon>
    </lineage>
</organism>
<sequence length="144" mass="15819">MSAKAGVPSTIRIAAALLCNEHDHTLLVRKRGTTAFMQPGGKIERDEEPLAALVRELQEELGLVVHPSEPVHIGRFTAPAANEPGWTVEAEVFRIDIAEEVKPAAEIEEIAWIEPSSTIGLSLAPLTRNHVLPLHMALRNRRDL</sequence>
<keyword evidence="2" id="KW-0378">Hydrolase</keyword>
<dbReference type="PROSITE" id="PS00893">
    <property type="entry name" value="NUDIX_BOX"/>
    <property type="match status" value="1"/>
</dbReference>
<dbReference type="CDD" id="cd04690">
    <property type="entry name" value="NUDIX_Hydrolase"/>
    <property type="match status" value="1"/>
</dbReference>
<evidence type="ECO:0000313" key="4">
    <source>
        <dbReference type="EMBL" id="PTQ08278.1"/>
    </source>
</evidence>
<gene>
    <name evidence="4" type="ORF">CLG96_15980</name>
</gene>
<dbReference type="Pfam" id="PF00293">
    <property type="entry name" value="NUDIX"/>
    <property type="match status" value="1"/>
</dbReference>
<accession>A0A2T5FUT3</accession>
<dbReference type="GO" id="GO:0016787">
    <property type="term" value="F:hydrolase activity"/>
    <property type="evidence" value="ECO:0007669"/>
    <property type="project" value="UniProtKB-KW"/>
</dbReference>
<dbReference type="OrthoDB" id="9801098at2"/>
<dbReference type="Proteomes" id="UP000244162">
    <property type="component" value="Unassembled WGS sequence"/>
</dbReference>
<comment type="caution">
    <text evidence="4">The sequence shown here is derived from an EMBL/GenBank/DDBJ whole genome shotgun (WGS) entry which is preliminary data.</text>
</comment>
<evidence type="ECO:0000259" key="3">
    <source>
        <dbReference type="PROSITE" id="PS51462"/>
    </source>
</evidence>
<dbReference type="EMBL" id="NWBU01000016">
    <property type="protein sequence ID" value="PTQ08278.1"/>
    <property type="molecule type" value="Genomic_DNA"/>
</dbReference>
<name>A0A2T5FUT3_9SPHN</name>
<dbReference type="InterPro" id="IPR020084">
    <property type="entry name" value="NUDIX_hydrolase_CS"/>
</dbReference>
<dbReference type="PANTHER" id="PTHR43046">
    <property type="entry name" value="GDP-MANNOSE MANNOSYL HYDROLASE"/>
    <property type="match status" value="1"/>
</dbReference>
<evidence type="ECO:0000256" key="2">
    <source>
        <dbReference type="ARBA" id="ARBA00022801"/>
    </source>
</evidence>
<dbReference type="AlphaFoldDB" id="A0A2T5FUT3"/>
<dbReference type="SUPFAM" id="SSF55811">
    <property type="entry name" value="Nudix"/>
    <property type="match status" value="1"/>
</dbReference>
<evidence type="ECO:0000313" key="5">
    <source>
        <dbReference type="Proteomes" id="UP000244162"/>
    </source>
</evidence>